<dbReference type="CAZy" id="GT2">
    <property type="family name" value="Glycosyltransferase Family 2"/>
</dbReference>
<dbReference type="SUPFAM" id="SSF53448">
    <property type="entry name" value="Nucleotide-diphospho-sugar transferases"/>
    <property type="match status" value="1"/>
</dbReference>
<dbReference type="OrthoDB" id="9771846at2"/>
<dbReference type="PANTHER" id="PTHR43179">
    <property type="entry name" value="RHAMNOSYLTRANSFERASE WBBL"/>
    <property type="match status" value="1"/>
</dbReference>
<dbReference type="AlphaFoldDB" id="D8K4G4"/>
<reference evidence="3 4" key="1">
    <citation type="submission" date="2010-06" db="EMBL/GenBank/DDBJ databases">
        <title>Complete sequence of chromosome of Nitrosococcus watsoni C-113.</title>
        <authorList>
            <consortium name="US DOE Joint Genome Institute"/>
            <person name="Lucas S."/>
            <person name="Copeland A."/>
            <person name="Lapidus A."/>
            <person name="Cheng J.-F."/>
            <person name="Bruce D."/>
            <person name="Goodwin L."/>
            <person name="Pitluck S."/>
            <person name="Malfatti S.A."/>
            <person name="Chain P.S.G."/>
            <person name="Land M."/>
            <person name="Hauser L."/>
            <person name="Kyrpides N."/>
            <person name="Ivanova N."/>
            <person name="Cambell M.A."/>
            <person name="Heidelberg J.F."/>
            <person name="Klotz M.G."/>
            <person name="Woyke T."/>
        </authorList>
    </citation>
    <scope>NUCLEOTIDE SEQUENCE [LARGE SCALE GENOMIC DNA]</scope>
    <source>
        <strain evidence="3 4">C-113</strain>
    </source>
</reference>
<keyword evidence="4" id="KW-1185">Reference proteome</keyword>
<keyword evidence="3" id="KW-0808">Transferase</keyword>
<dbReference type="EMBL" id="CP002086">
    <property type="protein sequence ID" value="ADJ27861.1"/>
    <property type="molecule type" value="Genomic_DNA"/>
</dbReference>
<dbReference type="HOGENOM" id="CLU_023845_0_5_6"/>
<organism evidence="3 4">
    <name type="scientific">Nitrosococcus watsoni (strain C-113)</name>
    <dbReference type="NCBI Taxonomy" id="105559"/>
    <lineage>
        <taxon>Bacteria</taxon>
        <taxon>Pseudomonadati</taxon>
        <taxon>Pseudomonadota</taxon>
        <taxon>Gammaproteobacteria</taxon>
        <taxon>Chromatiales</taxon>
        <taxon>Chromatiaceae</taxon>
        <taxon>Nitrosococcus</taxon>
    </lineage>
</organism>
<dbReference type="KEGG" id="nwa:Nwat_0917"/>
<keyword evidence="1" id="KW-0472">Membrane</keyword>
<dbReference type="Proteomes" id="UP000000393">
    <property type="component" value="Chromosome"/>
</dbReference>
<name>D8K4G4_NITWC</name>
<dbReference type="GO" id="GO:0016740">
    <property type="term" value="F:transferase activity"/>
    <property type="evidence" value="ECO:0007669"/>
    <property type="project" value="UniProtKB-KW"/>
</dbReference>
<evidence type="ECO:0000256" key="1">
    <source>
        <dbReference type="SAM" id="Phobius"/>
    </source>
</evidence>
<keyword evidence="1" id="KW-1133">Transmembrane helix</keyword>
<evidence type="ECO:0000259" key="2">
    <source>
        <dbReference type="Pfam" id="PF00535"/>
    </source>
</evidence>
<feature type="domain" description="Glycosyltransferase 2-like" evidence="2">
    <location>
        <begin position="22"/>
        <end position="150"/>
    </location>
</feature>
<dbReference type="STRING" id="105559.Nwat_0917"/>
<protein>
    <submittedName>
        <fullName evidence="3">Glycosyl transferase family 2</fullName>
    </submittedName>
</protein>
<dbReference type="Pfam" id="PF00535">
    <property type="entry name" value="Glycos_transf_2"/>
    <property type="match status" value="1"/>
</dbReference>
<dbReference type="PANTHER" id="PTHR43179:SF7">
    <property type="entry name" value="RHAMNOSYLTRANSFERASE WBBL"/>
    <property type="match status" value="1"/>
</dbReference>
<dbReference type="InterPro" id="IPR029044">
    <property type="entry name" value="Nucleotide-diphossugar_trans"/>
</dbReference>
<accession>D8K4G4</accession>
<sequence>MKSINGEGRNKFSGAERHPLVSVVIVNFNGGWLLTEAVRSVLEVDIPLEIIVVDNGSHDSSLACLRSIVDGDSRVRVIENSRNLGFARANNIALRQVLGDYVLLLNPDCVIRPNTLSSMLKAMAREPEAGMAGCLLRNPDGTEQAGCRRSVPTPWRTFVRVLHLNRLFPDHPRFQGFVLSRQPLPRESFSLEAISGAFMLVRREGLKHVGLLDENYFLHCEDLDWCMRFRQAGWKILFVPSVEVVHYKGTCSKDWPIQVLWYKHKGMVYFYRKFFRHQYPLSLMGLVVGAVWGRFCVLAGLALLRRLAAEGRAKAGFRIRNTFYLAGRPPKMASTSATTAYRVKPDSTSVSQGMAKRAHSR</sequence>
<feature type="transmembrane region" description="Helical" evidence="1">
    <location>
        <begin position="281"/>
        <end position="304"/>
    </location>
</feature>
<dbReference type="RefSeq" id="WP_013219964.1">
    <property type="nucleotide sequence ID" value="NC_014315.1"/>
</dbReference>
<dbReference type="eggNOG" id="COG1216">
    <property type="taxonomic scope" value="Bacteria"/>
</dbReference>
<evidence type="ECO:0000313" key="3">
    <source>
        <dbReference type="EMBL" id="ADJ27861.1"/>
    </source>
</evidence>
<evidence type="ECO:0000313" key="4">
    <source>
        <dbReference type="Proteomes" id="UP000000393"/>
    </source>
</evidence>
<proteinExistence type="predicted"/>
<gene>
    <name evidence="3" type="ordered locus">Nwat_0917</name>
</gene>
<dbReference type="InterPro" id="IPR001173">
    <property type="entry name" value="Glyco_trans_2-like"/>
</dbReference>
<dbReference type="Gene3D" id="3.90.550.10">
    <property type="entry name" value="Spore Coat Polysaccharide Biosynthesis Protein SpsA, Chain A"/>
    <property type="match status" value="1"/>
</dbReference>
<keyword evidence="1" id="KW-0812">Transmembrane</keyword>
<dbReference type="CDD" id="cd04186">
    <property type="entry name" value="GT_2_like_c"/>
    <property type="match status" value="1"/>
</dbReference>